<evidence type="ECO:0000256" key="1">
    <source>
        <dbReference type="SAM" id="MobiDB-lite"/>
    </source>
</evidence>
<dbReference type="STRING" id="1507870.A0A1V8TRV1"/>
<feature type="region of interest" description="Disordered" evidence="1">
    <location>
        <begin position="1"/>
        <end position="89"/>
    </location>
</feature>
<comment type="caution">
    <text evidence="2">The sequence shown here is derived from an EMBL/GenBank/DDBJ whole genome shotgun (WGS) entry which is preliminary data.</text>
</comment>
<organism evidence="2 3">
    <name type="scientific">Cryoendolithus antarcticus</name>
    <dbReference type="NCBI Taxonomy" id="1507870"/>
    <lineage>
        <taxon>Eukaryota</taxon>
        <taxon>Fungi</taxon>
        <taxon>Dikarya</taxon>
        <taxon>Ascomycota</taxon>
        <taxon>Pezizomycotina</taxon>
        <taxon>Dothideomycetes</taxon>
        <taxon>Dothideomycetidae</taxon>
        <taxon>Cladosporiales</taxon>
        <taxon>Cladosporiaceae</taxon>
        <taxon>Cryoendolithus</taxon>
    </lineage>
</organism>
<feature type="compositionally biased region" description="Low complexity" evidence="1">
    <location>
        <begin position="32"/>
        <end position="50"/>
    </location>
</feature>
<dbReference type="EMBL" id="NAJO01000002">
    <property type="protein sequence ID" value="OQO14086.1"/>
    <property type="molecule type" value="Genomic_DNA"/>
</dbReference>
<gene>
    <name evidence="2" type="ORF">B0A48_00962</name>
</gene>
<keyword evidence="3" id="KW-1185">Reference proteome</keyword>
<feature type="region of interest" description="Disordered" evidence="1">
    <location>
        <begin position="221"/>
        <end position="249"/>
    </location>
</feature>
<dbReference type="AlphaFoldDB" id="A0A1V8TRV1"/>
<reference evidence="3" key="1">
    <citation type="submission" date="2017-03" db="EMBL/GenBank/DDBJ databases">
        <title>Genomes of endolithic fungi from Antarctica.</title>
        <authorList>
            <person name="Coleine C."/>
            <person name="Masonjones S."/>
            <person name="Stajich J.E."/>
        </authorList>
    </citation>
    <scope>NUCLEOTIDE SEQUENCE [LARGE SCALE GENOMIC DNA]</scope>
    <source>
        <strain evidence="3">CCFEE 5527</strain>
    </source>
</reference>
<evidence type="ECO:0000313" key="2">
    <source>
        <dbReference type="EMBL" id="OQO14086.1"/>
    </source>
</evidence>
<dbReference type="OrthoDB" id="425602at2759"/>
<sequence>MATVLPAVRQPFGELSNSRMQQLSSAKNRQNGLISKSSSLSGKPLSVPSKTANKRSYTPSPYDEADAENVDPGLFSPSKKSKGDDFSTPVKPFAFVLKPTTSMLPPPARLATPLRASVPSPRAPLTAPAGRPPKRKMATNRRISAPFTRIDPPFSTSGASTLPFSLDAALKGTLPTSTSAMPELGATIQESKRSDLFFEIYEDTPEEEAAILMEHSTLTLDLSSDDEAKQAARSDRGKENTPPEGYDAPTASRAVAASVAEALLPAPTRVKKADIVRRKIAEMDDGERTPLSDLETEPFIPEGLAKDSHVVVDAVVEKPKLKVEDLFAATPKTFTAGVKKRSRLSISSLLPSPKKTGPEVEQLIAIFEDSDDAQVTGPLASDGITQSKNEVELVADENSGPGMDAVI</sequence>
<evidence type="ECO:0008006" key="4">
    <source>
        <dbReference type="Google" id="ProtNLM"/>
    </source>
</evidence>
<protein>
    <recommendedName>
        <fullName evidence="4">Thymidylate kinase</fullName>
    </recommendedName>
</protein>
<dbReference type="InParanoid" id="A0A1V8TRV1"/>
<proteinExistence type="predicted"/>
<evidence type="ECO:0000313" key="3">
    <source>
        <dbReference type="Proteomes" id="UP000192596"/>
    </source>
</evidence>
<feature type="compositionally biased region" description="Basic and acidic residues" evidence="1">
    <location>
        <begin position="226"/>
        <end position="241"/>
    </location>
</feature>
<feature type="region of interest" description="Disordered" evidence="1">
    <location>
        <begin position="101"/>
        <end position="156"/>
    </location>
</feature>
<name>A0A1V8TRV1_9PEZI</name>
<feature type="compositionally biased region" description="Polar residues" evidence="1">
    <location>
        <begin position="15"/>
        <end position="31"/>
    </location>
</feature>
<accession>A0A1V8TRV1</accession>
<dbReference type="Proteomes" id="UP000192596">
    <property type="component" value="Unassembled WGS sequence"/>
</dbReference>